<comment type="caution">
    <text evidence="11">The sequence shown here is derived from an EMBL/GenBank/DDBJ whole genome shotgun (WGS) entry which is preliminary data.</text>
</comment>
<dbReference type="Gene3D" id="2.60.120.260">
    <property type="entry name" value="Galactose-binding domain-like"/>
    <property type="match status" value="2"/>
</dbReference>
<dbReference type="InterPro" id="IPR008902">
    <property type="entry name" value="Rhamnosid_concanavalin"/>
</dbReference>
<reference evidence="11 12" key="1">
    <citation type="submission" date="2020-08" db="EMBL/GenBank/DDBJ databases">
        <title>Genome public.</title>
        <authorList>
            <person name="Liu C."/>
            <person name="Sun Q."/>
        </authorList>
    </citation>
    <scope>NUCLEOTIDE SEQUENCE [LARGE SCALE GENOMIC DNA]</scope>
    <source>
        <strain evidence="11 12">NSJ-27</strain>
    </source>
</reference>
<dbReference type="InterPro" id="IPR036116">
    <property type="entry name" value="FN3_sf"/>
</dbReference>
<keyword evidence="6" id="KW-0732">Signal</keyword>
<keyword evidence="5" id="KW-0472">Membrane</keyword>
<dbReference type="Gene3D" id="1.20.1270.90">
    <property type="entry name" value="AF1782-like"/>
    <property type="match status" value="3"/>
</dbReference>
<dbReference type="PANTHER" id="PTHR33307">
    <property type="entry name" value="ALPHA-RHAMNOSIDASE (EUROFUNG)"/>
    <property type="match status" value="1"/>
</dbReference>
<dbReference type="Gene3D" id="2.60.420.10">
    <property type="entry name" value="Maltose phosphorylase, domain 3"/>
    <property type="match status" value="1"/>
</dbReference>
<dbReference type="SUPFAM" id="SSF49265">
    <property type="entry name" value="Fibronectin type III"/>
    <property type="match status" value="1"/>
</dbReference>
<dbReference type="InterPro" id="IPR016007">
    <property type="entry name" value="Alpha_rhamnosid"/>
</dbReference>
<gene>
    <name evidence="11" type="ORF">H8Z77_06305</name>
</gene>
<keyword evidence="12" id="KW-1185">Reference proteome</keyword>
<evidence type="ECO:0000256" key="3">
    <source>
        <dbReference type="ARBA" id="ARBA00022801"/>
    </source>
</evidence>
<dbReference type="Pfam" id="PF07554">
    <property type="entry name" value="FIVAR"/>
    <property type="match status" value="3"/>
</dbReference>
<dbReference type="GO" id="GO:0016787">
    <property type="term" value="F:hydrolase activity"/>
    <property type="evidence" value="ECO:0007669"/>
    <property type="project" value="UniProtKB-KW"/>
</dbReference>
<evidence type="ECO:0000313" key="11">
    <source>
        <dbReference type="EMBL" id="MBC5787629.1"/>
    </source>
</evidence>
<dbReference type="SUPFAM" id="SSF48208">
    <property type="entry name" value="Six-hairpin glycosidases"/>
    <property type="match status" value="1"/>
</dbReference>
<feature type="signal peptide" evidence="6">
    <location>
        <begin position="1"/>
        <end position="30"/>
    </location>
</feature>
<feature type="region of interest" description="Disordered" evidence="4">
    <location>
        <begin position="1420"/>
        <end position="1443"/>
    </location>
</feature>
<feature type="chain" id="PRO_5045951928" description="alpha-L-rhamnosidase" evidence="6">
    <location>
        <begin position="31"/>
        <end position="1478"/>
    </location>
</feature>
<dbReference type="InterPro" id="IPR013783">
    <property type="entry name" value="Ig-like_fold"/>
</dbReference>
<dbReference type="InterPro" id="IPR008928">
    <property type="entry name" value="6-hairpin_glycosidase_sf"/>
</dbReference>
<organism evidence="11 12">
    <name type="scientific">Clostridium facile</name>
    <dbReference type="NCBI Taxonomy" id="2763035"/>
    <lineage>
        <taxon>Bacteria</taxon>
        <taxon>Bacillati</taxon>
        <taxon>Bacillota</taxon>
        <taxon>Clostridia</taxon>
        <taxon>Eubacteriales</taxon>
        <taxon>Clostridiaceae</taxon>
        <taxon>Clostridium</taxon>
    </lineage>
</organism>
<dbReference type="Gene3D" id="2.60.40.10">
    <property type="entry name" value="Immunoglobulins"/>
    <property type="match status" value="1"/>
</dbReference>
<evidence type="ECO:0000259" key="9">
    <source>
        <dbReference type="Pfam" id="PF17389"/>
    </source>
</evidence>
<dbReference type="InterPro" id="IPR012341">
    <property type="entry name" value="6hp_glycosidase-like_sf"/>
</dbReference>
<keyword evidence="5" id="KW-1133">Transmembrane helix</keyword>
<comment type="catalytic activity">
    <reaction evidence="1">
        <text>Hydrolysis of terminal non-reducing alpha-L-rhamnose residues in alpha-L-rhamnosides.</text>
        <dbReference type="EC" id="3.2.1.40"/>
    </reaction>
</comment>
<sequence length="1478" mass="161775">MAKSLKTRIVAVVTATALLGSMLAATNVFATSTERLELVNLKTDGLVQPLGIDDAQPEFSWQMDSNIIGVNQQSYQVIVKDNNNNVVWDSGVVKDSTSTFIQYEGTELQPKTQYTWTVTVTDDAGDTYTSEPQTFETGLMDTTRTSWDGAEWIGADELTLDATSAALFDLRTDLTIPEGSTKASVIFGADDFRLNDEYLNIWRKGGENYIKYEIDVTDPNAAKLNIYVVGMPAKGQEVENDAAEVDYTIDISNVINAENAHAPHNIRIATVNNINNIDCVIDDITVDSKRTLNVLGSGHNYNSFPNLNSIGFAVPAGETATYSNMTVENMGYGTGTLFGAEIGATYDIFNGLDGVTVNDDNTITVGKADADVLAYADPSYGSAPMLRTEFNADKEIASARMYVTAQGIYEMYINGERMGDDWFNPGNEEYRERIAYHTYDVTDMLQQGENAIGAQLSEGWWSGYQTYTSSNYNYYGDKQALMAKLEITYTDGTTDTVVTDDATWDYYGDGPVEYGSFYQGERYNALKEQDGWSTVGYDDSAWRDATVIETREAFDDYELVTRYDEPAGIVNEIPVKEALGESRPGSGSYIYDMGENVIGVPQITIPDEYVDEGQEVTVRFAEILYPDNLAEYTDADIDGMLMTENYRAALSTDFYTAKDGDNVIEPHYTFHGYRYLEITGLKKELPAEYIKTLVLSSIETTATYDSSNALANRLFKNVQNSQTSNFLSLPTDCPQRNERMGWTGDAQVFSRAATYNADVYNFYRQWLVTLRDSQGENGSLPVTAPSYGKVTDGEVQVGHPGSGFMGISWDAALTLIPWQLYRQYGNTGIIEENIDAIYSYLNYLDANDMTYTNEAGESITEPSLTSKTGILADWLSRVSTDASLINNGVYIYLMDVASQMAEVVGKTDMATELRTRYDAAKEAWNNIYVDQETGKTQKTDGTIQDTEASYATALVYNVFNEANKAKAVENYVNIVKNPDPTFEDDNGKIPAYSITSGFSGTPNLVPALTQNGYIEDAYKLFEQTEYASWLYPVTQGATSVWERWNSYTVENGFGGNNSMNSFNHFSLGAISEWMMGYQLGITGDDANPGYQEFILQPTVGGTFTYANGSFESNYGEIYSGWTADNGSITSYSAVVPANTTATLYLPISEEQAATFENIDGVTYEGMAVNNETTVAKFTVEAGGYDFNITADGVSASIKDGYVSRDSQPTTNKGILNTVIAYAENAQASEEFENVIADVQKSFTTALDNAKAIAANDDATQEEIDAAWQTLLTEIHKLGFVKGDITSLQQLVTLGESYDMNDFVQAGQAEFKEALEAAQAILADKDNAMQAEIETAETNLLNAMLNLRYKADKSVLESVLAEANGKDASAYTAESYAVLTAAVAEANTVMENENATQEEVDAAVQSVQTAIDGLVAVDGTVPEETTPSTDDVATQTGQESTTTKANAAKTGDFAPIAGVVALMGIAGVSVMVLRKKHNK</sequence>
<feature type="transmembrane region" description="Helical" evidence="5">
    <location>
        <begin position="1452"/>
        <end position="1472"/>
    </location>
</feature>
<evidence type="ECO:0000256" key="6">
    <source>
        <dbReference type="SAM" id="SignalP"/>
    </source>
</evidence>
<dbReference type="Proteomes" id="UP000649151">
    <property type="component" value="Unassembled WGS sequence"/>
</dbReference>
<name>A0ABR7IR58_9CLOT</name>
<dbReference type="Gene3D" id="1.50.10.10">
    <property type="match status" value="1"/>
</dbReference>
<feature type="domain" description="Alpha-L-rhamnosidase six-hairpin glycosidase" evidence="9">
    <location>
        <begin position="700"/>
        <end position="1075"/>
    </location>
</feature>
<dbReference type="PANTHER" id="PTHR33307:SF6">
    <property type="entry name" value="ALPHA-RHAMNOSIDASE (EUROFUNG)-RELATED"/>
    <property type="match status" value="1"/>
</dbReference>
<dbReference type="InterPro" id="IPR013737">
    <property type="entry name" value="Bac_rhamnosid_N"/>
</dbReference>
<evidence type="ECO:0000259" key="7">
    <source>
        <dbReference type="Pfam" id="PF05592"/>
    </source>
</evidence>
<dbReference type="EMBL" id="JACOQK010000001">
    <property type="protein sequence ID" value="MBC5787629.1"/>
    <property type="molecule type" value="Genomic_DNA"/>
</dbReference>
<evidence type="ECO:0000256" key="2">
    <source>
        <dbReference type="ARBA" id="ARBA00012652"/>
    </source>
</evidence>
<proteinExistence type="predicted"/>
<dbReference type="RefSeq" id="WP_186996512.1">
    <property type="nucleotide sequence ID" value="NZ_JACOQK010000001.1"/>
</dbReference>
<accession>A0ABR7IR58</accession>
<dbReference type="EC" id="3.2.1.40" evidence="2"/>
<feature type="domain" description="Bacterial alpha-L-rhamnosidase N-terminal" evidence="8">
    <location>
        <begin position="394"/>
        <end position="552"/>
    </location>
</feature>
<feature type="compositionally biased region" description="Polar residues" evidence="4">
    <location>
        <begin position="1422"/>
        <end position="1443"/>
    </location>
</feature>
<dbReference type="Pfam" id="PF05592">
    <property type="entry name" value="Bac_rhamnosid"/>
    <property type="match status" value="1"/>
</dbReference>
<evidence type="ECO:0000256" key="1">
    <source>
        <dbReference type="ARBA" id="ARBA00001445"/>
    </source>
</evidence>
<dbReference type="Pfam" id="PF25788">
    <property type="entry name" value="Ig_Rha78A_N"/>
    <property type="match status" value="1"/>
</dbReference>
<evidence type="ECO:0000313" key="12">
    <source>
        <dbReference type="Proteomes" id="UP000649151"/>
    </source>
</evidence>
<feature type="domain" description="Alpha-L-rhamnosidase concanavalin-like" evidence="7">
    <location>
        <begin position="585"/>
        <end position="695"/>
    </location>
</feature>
<dbReference type="InterPro" id="IPR035396">
    <property type="entry name" value="Bac_rhamnosid6H"/>
</dbReference>
<evidence type="ECO:0000256" key="4">
    <source>
        <dbReference type="SAM" id="MobiDB-lite"/>
    </source>
</evidence>
<protein>
    <recommendedName>
        <fullName evidence="2">alpha-L-rhamnosidase</fullName>
        <ecNumber evidence="2">3.2.1.40</ecNumber>
    </recommendedName>
</protein>
<keyword evidence="5" id="KW-0812">Transmembrane</keyword>
<keyword evidence="3 11" id="KW-0378">Hydrolase</keyword>
<dbReference type="Pfam" id="PF08531">
    <property type="entry name" value="Bac_rhamnosid_N"/>
    <property type="match status" value="1"/>
</dbReference>
<dbReference type="Pfam" id="PF17389">
    <property type="entry name" value="Bac_rhamnosid6H"/>
    <property type="match status" value="1"/>
</dbReference>
<evidence type="ECO:0000259" key="10">
    <source>
        <dbReference type="Pfam" id="PF17390"/>
    </source>
</evidence>
<dbReference type="Pfam" id="PF17390">
    <property type="entry name" value="Bac_rhamnosid_C"/>
    <property type="match status" value="1"/>
</dbReference>
<evidence type="ECO:0000259" key="8">
    <source>
        <dbReference type="Pfam" id="PF08531"/>
    </source>
</evidence>
<feature type="domain" description="Alpha-L-rhamnosidase C-terminal" evidence="10">
    <location>
        <begin position="1085"/>
        <end position="1153"/>
    </location>
</feature>
<evidence type="ECO:0000256" key="5">
    <source>
        <dbReference type="SAM" id="Phobius"/>
    </source>
</evidence>
<dbReference type="InterPro" id="IPR035398">
    <property type="entry name" value="Bac_rhamnosid_C"/>
</dbReference>